<feature type="region of interest" description="Disordered" evidence="1">
    <location>
        <begin position="1"/>
        <end position="122"/>
    </location>
</feature>
<dbReference type="EMBL" id="OZ035839">
    <property type="protein sequence ID" value="CAL1587239.1"/>
    <property type="molecule type" value="Genomic_DNA"/>
</dbReference>
<gene>
    <name evidence="2" type="ORF">KC01_LOCUS17207</name>
</gene>
<evidence type="ECO:0000256" key="1">
    <source>
        <dbReference type="SAM" id="MobiDB-lite"/>
    </source>
</evidence>
<dbReference type="AlphaFoldDB" id="A0AAV2KH16"/>
<proteinExistence type="predicted"/>
<name>A0AAV2KH16_KNICA</name>
<organism evidence="2 3">
    <name type="scientific">Knipowitschia caucasica</name>
    <name type="common">Caucasian dwarf goby</name>
    <name type="synonym">Pomatoschistus caucasicus</name>
    <dbReference type="NCBI Taxonomy" id="637954"/>
    <lineage>
        <taxon>Eukaryota</taxon>
        <taxon>Metazoa</taxon>
        <taxon>Chordata</taxon>
        <taxon>Craniata</taxon>
        <taxon>Vertebrata</taxon>
        <taxon>Euteleostomi</taxon>
        <taxon>Actinopterygii</taxon>
        <taxon>Neopterygii</taxon>
        <taxon>Teleostei</taxon>
        <taxon>Neoteleostei</taxon>
        <taxon>Acanthomorphata</taxon>
        <taxon>Gobiaria</taxon>
        <taxon>Gobiiformes</taxon>
        <taxon>Gobioidei</taxon>
        <taxon>Gobiidae</taxon>
        <taxon>Gobiinae</taxon>
        <taxon>Knipowitschia</taxon>
    </lineage>
</organism>
<accession>A0AAV2KH16</accession>
<feature type="compositionally biased region" description="Basic and acidic residues" evidence="1">
    <location>
        <begin position="61"/>
        <end position="76"/>
    </location>
</feature>
<evidence type="ECO:0000313" key="3">
    <source>
        <dbReference type="Proteomes" id="UP001497482"/>
    </source>
</evidence>
<sequence>MVFIRRSVLHGLHQEVSAPWSSSGGDNAADPQDVRLCPHDLSSKDEPPTQPDLRTFPSSSKPEDQRGTRGRPEGDLRTFPSSSKPEDQRGTRGRPEGDLRTFPSSSKPEDQRGTCALSPLPV</sequence>
<feature type="compositionally biased region" description="Basic and acidic residues" evidence="1">
    <location>
        <begin position="32"/>
        <end position="47"/>
    </location>
</feature>
<dbReference type="Proteomes" id="UP001497482">
    <property type="component" value="Chromosome 17"/>
</dbReference>
<protein>
    <submittedName>
        <fullName evidence="2">Uncharacterized protein</fullName>
    </submittedName>
</protein>
<feature type="compositionally biased region" description="Basic and acidic residues" evidence="1">
    <location>
        <begin position="84"/>
        <end position="99"/>
    </location>
</feature>
<evidence type="ECO:0000313" key="2">
    <source>
        <dbReference type="EMBL" id="CAL1587239.1"/>
    </source>
</evidence>
<keyword evidence="3" id="KW-1185">Reference proteome</keyword>
<reference evidence="2 3" key="1">
    <citation type="submission" date="2024-04" db="EMBL/GenBank/DDBJ databases">
        <authorList>
            <person name="Waldvogel A.-M."/>
            <person name="Schoenle A."/>
        </authorList>
    </citation>
    <scope>NUCLEOTIDE SEQUENCE [LARGE SCALE GENOMIC DNA]</scope>
</reference>